<dbReference type="Gene3D" id="1.10.287.130">
    <property type="match status" value="1"/>
</dbReference>
<dbReference type="Pfam" id="PF08447">
    <property type="entry name" value="PAS_3"/>
    <property type="match status" value="1"/>
</dbReference>
<accession>A0ABR9PUC6</accession>
<dbReference type="InterPro" id="IPR001610">
    <property type="entry name" value="PAC"/>
</dbReference>
<dbReference type="InterPro" id="IPR029016">
    <property type="entry name" value="GAF-like_dom_sf"/>
</dbReference>
<dbReference type="PROSITE" id="PS50109">
    <property type="entry name" value="HIS_KIN"/>
    <property type="match status" value="1"/>
</dbReference>
<dbReference type="PROSITE" id="PS50113">
    <property type="entry name" value="PAC"/>
    <property type="match status" value="1"/>
</dbReference>
<dbReference type="NCBIfam" id="TIGR00229">
    <property type="entry name" value="sensory_box"/>
    <property type="match status" value="1"/>
</dbReference>
<dbReference type="InterPro" id="IPR005467">
    <property type="entry name" value="His_kinase_dom"/>
</dbReference>
<dbReference type="CDD" id="cd00130">
    <property type="entry name" value="PAS"/>
    <property type="match status" value="1"/>
</dbReference>
<dbReference type="InterPro" id="IPR035965">
    <property type="entry name" value="PAS-like_dom_sf"/>
</dbReference>
<dbReference type="PRINTS" id="PR00344">
    <property type="entry name" value="BCTRLSENSOR"/>
</dbReference>
<dbReference type="EC" id="2.7.13.3" evidence="2"/>
<evidence type="ECO:0000256" key="4">
    <source>
        <dbReference type="SAM" id="MobiDB-lite"/>
    </source>
</evidence>
<feature type="domain" description="Histidine kinase" evidence="5">
    <location>
        <begin position="344"/>
        <end position="563"/>
    </location>
</feature>
<dbReference type="InterPro" id="IPR004358">
    <property type="entry name" value="Sig_transdc_His_kin-like_C"/>
</dbReference>
<dbReference type="SMART" id="SM00388">
    <property type="entry name" value="HisKA"/>
    <property type="match status" value="1"/>
</dbReference>
<dbReference type="Gene3D" id="3.30.565.10">
    <property type="entry name" value="Histidine kinase-like ATPase, C-terminal domain"/>
    <property type="match status" value="1"/>
</dbReference>
<dbReference type="Pfam" id="PF02518">
    <property type="entry name" value="HATPase_c"/>
    <property type="match status" value="1"/>
</dbReference>
<evidence type="ECO:0000256" key="2">
    <source>
        <dbReference type="ARBA" id="ARBA00012438"/>
    </source>
</evidence>
<feature type="region of interest" description="Disordered" evidence="4">
    <location>
        <begin position="1"/>
        <end position="20"/>
    </location>
</feature>
<dbReference type="SUPFAM" id="SSF55785">
    <property type="entry name" value="PYP-like sensor domain (PAS domain)"/>
    <property type="match status" value="1"/>
</dbReference>
<evidence type="ECO:0000256" key="1">
    <source>
        <dbReference type="ARBA" id="ARBA00000085"/>
    </source>
</evidence>
<evidence type="ECO:0000313" key="7">
    <source>
        <dbReference type="EMBL" id="MBE4751521.1"/>
    </source>
</evidence>
<evidence type="ECO:0000313" key="8">
    <source>
        <dbReference type="Proteomes" id="UP001516472"/>
    </source>
</evidence>
<dbReference type="InterPro" id="IPR036097">
    <property type="entry name" value="HisK_dim/P_sf"/>
</dbReference>
<reference evidence="7 8" key="1">
    <citation type="submission" date="2020-02" db="EMBL/GenBank/DDBJ databases">
        <authorList>
            <person name="Babadi Z.K."/>
            <person name="Risdian C."/>
            <person name="Ebrahimipour G.H."/>
            <person name="Wink J."/>
        </authorList>
    </citation>
    <scope>NUCLEOTIDE SEQUENCE [LARGE SCALE GENOMIC DNA]</scope>
    <source>
        <strain evidence="7 8">ZKHCc1 1396</strain>
    </source>
</reference>
<dbReference type="SUPFAM" id="SSF55874">
    <property type="entry name" value="ATPase domain of HSP90 chaperone/DNA topoisomerase II/histidine kinase"/>
    <property type="match status" value="1"/>
</dbReference>
<dbReference type="InterPro" id="IPR036890">
    <property type="entry name" value="HATPase_C_sf"/>
</dbReference>
<proteinExistence type="predicted"/>
<dbReference type="InterPro" id="IPR003594">
    <property type="entry name" value="HATPase_dom"/>
</dbReference>
<comment type="caution">
    <text evidence="7">The sequence shown here is derived from an EMBL/GenBank/DDBJ whole genome shotgun (WGS) entry which is preliminary data.</text>
</comment>
<dbReference type="SUPFAM" id="SSF47384">
    <property type="entry name" value="Homodimeric domain of signal transducing histidine kinase"/>
    <property type="match status" value="1"/>
</dbReference>
<dbReference type="SMART" id="SM00065">
    <property type="entry name" value="GAF"/>
    <property type="match status" value="1"/>
</dbReference>
<dbReference type="InterPro" id="IPR000014">
    <property type="entry name" value="PAS"/>
</dbReference>
<name>A0ABR9PUC6_9BACT</name>
<dbReference type="SMART" id="SM00387">
    <property type="entry name" value="HATPase_c"/>
    <property type="match status" value="1"/>
</dbReference>
<dbReference type="CDD" id="cd00082">
    <property type="entry name" value="HisKA"/>
    <property type="match status" value="1"/>
</dbReference>
<dbReference type="SUPFAM" id="SSF55781">
    <property type="entry name" value="GAF domain-like"/>
    <property type="match status" value="1"/>
</dbReference>
<dbReference type="Pfam" id="PF00512">
    <property type="entry name" value="HisKA"/>
    <property type="match status" value="1"/>
</dbReference>
<dbReference type="SMART" id="SM00086">
    <property type="entry name" value="PAC"/>
    <property type="match status" value="1"/>
</dbReference>
<dbReference type="EMBL" id="JAAIYO010000008">
    <property type="protein sequence ID" value="MBE4751521.1"/>
    <property type="molecule type" value="Genomic_DNA"/>
</dbReference>
<evidence type="ECO:0000259" key="5">
    <source>
        <dbReference type="PROSITE" id="PS50109"/>
    </source>
</evidence>
<dbReference type="InterPro" id="IPR013655">
    <property type="entry name" value="PAS_fold_3"/>
</dbReference>
<protein>
    <recommendedName>
        <fullName evidence="2">histidine kinase</fullName>
        <ecNumber evidence="2">2.7.13.3</ecNumber>
    </recommendedName>
</protein>
<dbReference type="RefSeq" id="WP_193428723.1">
    <property type="nucleotide sequence ID" value="NZ_CBCSIP010000248.1"/>
</dbReference>
<evidence type="ECO:0000256" key="3">
    <source>
        <dbReference type="ARBA" id="ARBA00022553"/>
    </source>
</evidence>
<dbReference type="Gene3D" id="3.30.450.40">
    <property type="match status" value="1"/>
</dbReference>
<dbReference type="PANTHER" id="PTHR43547:SF2">
    <property type="entry name" value="HYBRID SIGNAL TRANSDUCTION HISTIDINE KINASE C"/>
    <property type="match status" value="1"/>
</dbReference>
<comment type="catalytic activity">
    <reaction evidence="1">
        <text>ATP + protein L-histidine = ADP + protein N-phospho-L-histidine.</text>
        <dbReference type="EC" id="2.7.13.3"/>
    </reaction>
</comment>
<dbReference type="InterPro" id="IPR003018">
    <property type="entry name" value="GAF"/>
</dbReference>
<keyword evidence="8" id="KW-1185">Reference proteome</keyword>
<dbReference type="InterPro" id="IPR003661">
    <property type="entry name" value="HisK_dim/P_dom"/>
</dbReference>
<evidence type="ECO:0000259" key="6">
    <source>
        <dbReference type="PROSITE" id="PS50113"/>
    </source>
</evidence>
<feature type="domain" description="PAC" evidence="6">
    <location>
        <begin position="106"/>
        <end position="158"/>
    </location>
</feature>
<sequence length="564" mass="61074">MTTAPPDSHPPAAPPSTDVEALRREVATLREESSRLRRMLDTAARIAWSHDVRAGGGEPVAPAWQAFTGQSLEAFGNQGWLTVLHPDDRAGALASWADAVAAKRSFSTRYRVRRADGVYVWMLAKGTPVLGLDGEVQEWVGTCSDIQDQCLREERAAFLARAGELFSSSLDAAATLATLANLSVSAHADWCLVDLLHEDGHFERSLVVTADPAQLPLATIVRSLSPVPRDQPVYPPSVALTTGRSTLVPEVTAPLLEAVAQDANHLATMHQVGMRSLLTVPLMARGHILGALTFIITKSGRHYGDEDLQFAQELANLAALAVDNARLLQGARDAIRLRDEFLSVASHELKTPLTPLSLKLQVLSRAVKAHPDSPLAPVIEAHVETGHRQVRRLTELMNDLLDVSRISAGTFRLQREAMDVAALVREVSARFAPRFALEHCPFTVDAPESVPGCFDKPRLAQVLDHLLDNALKYGAGTPVSLTLTADGAAARIRVRDGGIGIAPEQRSRLFERYGRAVSERHYGGLGLGLYLTRTIVEAEGGRVSLESRPGEGAEFEVMLPLQQA</sequence>
<gene>
    <name evidence="7" type="ORF">G4177_25440</name>
</gene>
<dbReference type="Pfam" id="PF01590">
    <property type="entry name" value="GAF"/>
    <property type="match status" value="1"/>
</dbReference>
<dbReference type="CDD" id="cd00075">
    <property type="entry name" value="HATPase"/>
    <property type="match status" value="1"/>
</dbReference>
<dbReference type="InterPro" id="IPR000700">
    <property type="entry name" value="PAS-assoc_C"/>
</dbReference>
<dbReference type="Gene3D" id="3.30.450.20">
    <property type="entry name" value="PAS domain"/>
    <property type="match status" value="1"/>
</dbReference>
<dbReference type="PANTHER" id="PTHR43547">
    <property type="entry name" value="TWO-COMPONENT HISTIDINE KINASE"/>
    <property type="match status" value="1"/>
</dbReference>
<organism evidence="7 8">
    <name type="scientific">Corallococcus soli</name>
    <dbReference type="NCBI Taxonomy" id="2710757"/>
    <lineage>
        <taxon>Bacteria</taxon>
        <taxon>Pseudomonadati</taxon>
        <taxon>Myxococcota</taxon>
        <taxon>Myxococcia</taxon>
        <taxon>Myxococcales</taxon>
        <taxon>Cystobacterineae</taxon>
        <taxon>Myxococcaceae</taxon>
        <taxon>Corallococcus</taxon>
    </lineage>
</organism>
<keyword evidence="3" id="KW-0597">Phosphoprotein</keyword>
<dbReference type="Proteomes" id="UP001516472">
    <property type="component" value="Unassembled WGS sequence"/>
</dbReference>